<accession>A0AB34FJ40</accession>
<feature type="region of interest" description="Disordered" evidence="1">
    <location>
        <begin position="541"/>
        <end position="580"/>
    </location>
</feature>
<proteinExistence type="predicted"/>
<reference evidence="3" key="1">
    <citation type="submission" date="2023-01" db="EMBL/GenBank/DDBJ databases">
        <title>The growth and conidiation of Purpureocillium lavendulum are regulated by nitrogen source and histone H3K14 acetylation.</title>
        <authorList>
            <person name="Tang P."/>
            <person name="Han J."/>
            <person name="Zhang C."/>
            <person name="Tang P."/>
            <person name="Qi F."/>
            <person name="Zhang K."/>
            <person name="Liang L."/>
        </authorList>
    </citation>
    <scope>NUCLEOTIDE SEQUENCE</scope>
    <source>
        <strain evidence="3">YMF1.00683</strain>
    </source>
</reference>
<evidence type="ECO:0000259" key="2">
    <source>
        <dbReference type="Pfam" id="PF20516"/>
    </source>
</evidence>
<dbReference type="Proteomes" id="UP001163105">
    <property type="component" value="Unassembled WGS sequence"/>
</dbReference>
<keyword evidence="4" id="KW-1185">Reference proteome</keyword>
<feature type="compositionally biased region" description="Low complexity" evidence="1">
    <location>
        <begin position="135"/>
        <end position="147"/>
    </location>
</feature>
<protein>
    <submittedName>
        <fullName evidence="3">Serine/threonine-protein phosphatase 2A activator 2</fullName>
    </submittedName>
</protein>
<evidence type="ECO:0000313" key="4">
    <source>
        <dbReference type="Proteomes" id="UP001163105"/>
    </source>
</evidence>
<evidence type="ECO:0000313" key="3">
    <source>
        <dbReference type="EMBL" id="KAJ6439062.1"/>
    </source>
</evidence>
<feature type="compositionally biased region" description="Polar residues" evidence="1">
    <location>
        <begin position="148"/>
        <end position="159"/>
    </location>
</feature>
<organism evidence="3 4">
    <name type="scientific">Purpureocillium lavendulum</name>
    <dbReference type="NCBI Taxonomy" id="1247861"/>
    <lineage>
        <taxon>Eukaryota</taxon>
        <taxon>Fungi</taxon>
        <taxon>Dikarya</taxon>
        <taxon>Ascomycota</taxon>
        <taxon>Pezizomycotina</taxon>
        <taxon>Sordariomycetes</taxon>
        <taxon>Hypocreomycetidae</taxon>
        <taxon>Hypocreales</taxon>
        <taxon>Ophiocordycipitaceae</taxon>
        <taxon>Purpureocillium</taxon>
    </lineage>
</organism>
<name>A0AB34FJ40_9HYPO</name>
<dbReference type="InterPro" id="IPR046797">
    <property type="entry name" value="PDDEXK_12"/>
</dbReference>
<sequence>MKASDLGSVLPGDAQQLFEVLSAVEAKVEILPATLRGASEFRAARIRDFMWKSDEEDRSLTCETISGNHARFRDVVNDSIASSNLHRSEAAWNNLVHTPLLRHATSLFDFLQVEPITSARIMPAFRPLSKTGNQSLSSSISSASSMSEQDLGTPQTRSGSVASSVHKMVDFALVLQPKEGLQKLIDTFLDTQPQTTATINQTIYEPLRTRPAPIFIETKTSLGNIDAANVQLGVWVAAWHERMRSILSLAVISSKIITIPVIQVVGSVWTVMFVKDTDAEIQILDTNFRIGDTDSILGVYQLQAAISALADWTRATFEPWLTGVLRQAKVLPGPIQGTVLFTSTRSSHGIRLDDACAGRRLPDGLSGDAAPRVLTAGKFQTLERRVQKDWLHIMGPAIEETPEVERNRACRQALRHMGLLAGPNWARDERMWMEHVVPWHRGKDDFFRHPLSPTRFVQDGADDPLLSKPTIMLPSRHNVMKLIARIRSFRGRSPEVERRLQWTMRLLHNGGKQYDMLTHLGAKKKAAEVTRQSPSLLRQFLSQSEPPQECVQSGGVDKEETDSESDWCGSVTEEEERDVSEELGSLVYDSAIEV</sequence>
<comment type="caution">
    <text evidence="3">The sequence shown here is derived from an EMBL/GenBank/DDBJ whole genome shotgun (WGS) entry which is preliminary data.</text>
</comment>
<dbReference type="Pfam" id="PF20516">
    <property type="entry name" value="PDDEXK_12"/>
    <property type="match status" value="1"/>
</dbReference>
<feature type="domain" description="PD-(D/E)XK nuclease-like" evidence="2">
    <location>
        <begin position="40"/>
        <end position="317"/>
    </location>
</feature>
<gene>
    <name evidence="3" type="ORF">O9K51_08468</name>
</gene>
<feature type="region of interest" description="Disordered" evidence="1">
    <location>
        <begin position="130"/>
        <end position="159"/>
    </location>
</feature>
<evidence type="ECO:0000256" key="1">
    <source>
        <dbReference type="SAM" id="MobiDB-lite"/>
    </source>
</evidence>
<dbReference type="EMBL" id="JAQHRD010000007">
    <property type="protein sequence ID" value="KAJ6439062.1"/>
    <property type="molecule type" value="Genomic_DNA"/>
</dbReference>
<dbReference type="AlphaFoldDB" id="A0AB34FJ40"/>